<evidence type="ECO:0000313" key="1">
    <source>
        <dbReference type="EMBL" id="QYX81791.1"/>
    </source>
</evidence>
<gene>
    <name evidence="1" type="ORF">K1J60_39190</name>
</gene>
<reference evidence="1 2" key="1">
    <citation type="submission" date="2021-08" db="EMBL/GenBank/DDBJ databases">
        <authorList>
            <person name="Ping M."/>
        </authorList>
    </citation>
    <scope>NUCLEOTIDE SEQUENCE [LARGE SCALE GENOMIC DNA]</scope>
    <source>
        <strain evidence="1 2">MG28</strain>
    </source>
</reference>
<evidence type="ECO:0000313" key="2">
    <source>
        <dbReference type="Proteomes" id="UP000827138"/>
    </source>
</evidence>
<organism evidence="1 2">
    <name type="scientific">Streptomyces akebiae</name>
    <dbReference type="NCBI Taxonomy" id="2865673"/>
    <lineage>
        <taxon>Bacteria</taxon>
        <taxon>Bacillati</taxon>
        <taxon>Actinomycetota</taxon>
        <taxon>Actinomycetes</taxon>
        <taxon>Kitasatosporales</taxon>
        <taxon>Streptomycetaceae</taxon>
        <taxon>Streptomyces</taxon>
    </lineage>
</organism>
<proteinExistence type="predicted"/>
<accession>A0ABX8Y0U0</accession>
<name>A0ABX8Y0U0_9ACTN</name>
<dbReference type="Proteomes" id="UP000827138">
    <property type="component" value="Chromosome"/>
</dbReference>
<sequence length="52" mass="5804">MIRDDRFDLSTTAAVHRGRLHLPNSRFSAPVRDADTPYDAVRVPLVPRSVTG</sequence>
<protein>
    <submittedName>
        <fullName evidence="1">Uncharacterized protein</fullName>
    </submittedName>
</protein>
<dbReference type="RefSeq" id="WP_220650358.1">
    <property type="nucleotide sequence ID" value="NZ_CP080647.1"/>
</dbReference>
<dbReference type="EMBL" id="CP080647">
    <property type="protein sequence ID" value="QYX81791.1"/>
    <property type="molecule type" value="Genomic_DNA"/>
</dbReference>
<keyword evidence="2" id="KW-1185">Reference proteome</keyword>